<protein>
    <submittedName>
        <fullName evidence="1">Uncharacterized protein</fullName>
    </submittedName>
</protein>
<proteinExistence type="predicted"/>
<reference evidence="2" key="1">
    <citation type="journal article" date="2023" name="Front. Plant Sci.">
        <title>Chromosomal-level genome assembly of Melastoma candidum provides insights into trichome evolution.</title>
        <authorList>
            <person name="Zhong Y."/>
            <person name="Wu W."/>
            <person name="Sun C."/>
            <person name="Zou P."/>
            <person name="Liu Y."/>
            <person name="Dai S."/>
            <person name="Zhou R."/>
        </authorList>
    </citation>
    <scope>NUCLEOTIDE SEQUENCE [LARGE SCALE GENOMIC DNA]</scope>
</reference>
<dbReference type="EMBL" id="CM042880">
    <property type="protein sequence ID" value="KAI4388715.1"/>
    <property type="molecule type" value="Genomic_DNA"/>
</dbReference>
<comment type="caution">
    <text evidence="1">The sequence shown here is derived from an EMBL/GenBank/DDBJ whole genome shotgun (WGS) entry which is preliminary data.</text>
</comment>
<dbReference type="Proteomes" id="UP001057402">
    <property type="component" value="Chromosome 1"/>
</dbReference>
<keyword evidence="2" id="KW-1185">Reference proteome</keyword>
<sequence>MTTSSFIQLSNAVVRARLIEDELIEDELIEAVVTSLIDKGEATSAYVLLEAHGSQESCEELHRRWGKLRPSTQKILASVAKLKKLENDKEQCRINHHKAEDEVKLFYKENSALLEENRRLLLHHCKR</sequence>
<organism evidence="1 2">
    <name type="scientific">Melastoma candidum</name>
    <dbReference type="NCBI Taxonomy" id="119954"/>
    <lineage>
        <taxon>Eukaryota</taxon>
        <taxon>Viridiplantae</taxon>
        <taxon>Streptophyta</taxon>
        <taxon>Embryophyta</taxon>
        <taxon>Tracheophyta</taxon>
        <taxon>Spermatophyta</taxon>
        <taxon>Magnoliopsida</taxon>
        <taxon>eudicotyledons</taxon>
        <taxon>Gunneridae</taxon>
        <taxon>Pentapetalae</taxon>
        <taxon>rosids</taxon>
        <taxon>malvids</taxon>
        <taxon>Myrtales</taxon>
        <taxon>Melastomataceae</taxon>
        <taxon>Melastomatoideae</taxon>
        <taxon>Melastomateae</taxon>
        <taxon>Melastoma</taxon>
    </lineage>
</organism>
<gene>
    <name evidence="1" type="ORF">MLD38_001020</name>
</gene>
<evidence type="ECO:0000313" key="2">
    <source>
        <dbReference type="Proteomes" id="UP001057402"/>
    </source>
</evidence>
<accession>A0ACB9SCU5</accession>
<name>A0ACB9SCU5_9MYRT</name>
<evidence type="ECO:0000313" key="1">
    <source>
        <dbReference type="EMBL" id="KAI4388715.1"/>
    </source>
</evidence>